<dbReference type="InterPro" id="IPR036895">
    <property type="entry name" value="Uracil-DNA_glycosylase-like_sf"/>
</dbReference>
<dbReference type="CDD" id="cd10035">
    <property type="entry name" value="UDG_like"/>
    <property type="match status" value="1"/>
</dbReference>
<feature type="domain" description="Uracil-DNA glycosylase-like" evidence="1">
    <location>
        <begin position="47"/>
        <end position="168"/>
    </location>
</feature>
<dbReference type="Gene3D" id="3.40.470.10">
    <property type="entry name" value="Uracil-DNA glycosylase-like domain"/>
    <property type="match status" value="1"/>
</dbReference>
<dbReference type="InterPro" id="IPR005122">
    <property type="entry name" value="Uracil-DNA_glycosylase-like"/>
</dbReference>
<dbReference type="Proteomes" id="UP000626148">
    <property type="component" value="Unassembled WGS sequence"/>
</dbReference>
<name>A0A918JYZ8_9GAMM</name>
<evidence type="ECO:0000313" key="3">
    <source>
        <dbReference type="Proteomes" id="UP000626148"/>
    </source>
</evidence>
<reference evidence="2" key="1">
    <citation type="journal article" date="2014" name="Int. J. Syst. Evol. Microbiol.">
        <title>Complete genome sequence of Corynebacterium casei LMG S-19264T (=DSM 44701T), isolated from a smear-ripened cheese.</title>
        <authorList>
            <consortium name="US DOE Joint Genome Institute (JGI-PGF)"/>
            <person name="Walter F."/>
            <person name="Albersmeier A."/>
            <person name="Kalinowski J."/>
            <person name="Ruckert C."/>
        </authorList>
    </citation>
    <scope>NUCLEOTIDE SEQUENCE</scope>
    <source>
        <strain evidence="2">KCTC 22169</strain>
    </source>
</reference>
<dbReference type="SUPFAM" id="SSF52141">
    <property type="entry name" value="Uracil-DNA glycosylase-like"/>
    <property type="match status" value="1"/>
</dbReference>
<accession>A0A918JYZ8</accession>
<organism evidence="2 3">
    <name type="scientific">Saccharospirillum salsuginis</name>
    <dbReference type="NCBI Taxonomy" id="418750"/>
    <lineage>
        <taxon>Bacteria</taxon>
        <taxon>Pseudomonadati</taxon>
        <taxon>Pseudomonadota</taxon>
        <taxon>Gammaproteobacteria</taxon>
        <taxon>Oceanospirillales</taxon>
        <taxon>Saccharospirillaceae</taxon>
        <taxon>Saccharospirillum</taxon>
    </lineage>
</organism>
<reference evidence="2" key="2">
    <citation type="submission" date="2020-09" db="EMBL/GenBank/DDBJ databases">
        <authorList>
            <person name="Sun Q."/>
            <person name="Kim S."/>
        </authorList>
    </citation>
    <scope>NUCLEOTIDE SEQUENCE</scope>
    <source>
        <strain evidence="2">KCTC 22169</strain>
    </source>
</reference>
<comment type="caution">
    <text evidence="2">The sequence shown here is derived from an EMBL/GenBank/DDBJ whole genome shotgun (WGS) entry which is preliminary data.</text>
</comment>
<dbReference type="AlphaFoldDB" id="A0A918JYZ8"/>
<protein>
    <recommendedName>
        <fullName evidence="1">Uracil-DNA glycosylase-like domain-containing protein</fullName>
    </recommendedName>
</protein>
<evidence type="ECO:0000313" key="2">
    <source>
        <dbReference type="EMBL" id="GGX38025.1"/>
    </source>
</evidence>
<keyword evidence="3" id="KW-1185">Reference proteome</keyword>
<proteinExistence type="predicted"/>
<dbReference type="EMBL" id="BMXR01000001">
    <property type="protein sequence ID" value="GGX38025.1"/>
    <property type="molecule type" value="Genomic_DNA"/>
</dbReference>
<gene>
    <name evidence="2" type="ORF">GCM10007392_00150</name>
</gene>
<sequence length="209" mass="24082">MNSIDAFLKDLKRQRHTETVFNPYRTPRLVDNLRVYLERLQATQTNPLLLVGEAPGFKGCKYTGIPFSSGQLFRSSPHPFIHSIRDQLDIRVRESENTATMVWEYLLDKPVVPLFWNAFPYHPHRPGERLTNRAPNKKEVEQGGHFLRVLHDLFEPTVVVGVGRKGLECARSVFPDQSIRYIRHPSFGGKAEFIQGMDDLLRSTTEPVR</sequence>
<evidence type="ECO:0000259" key="1">
    <source>
        <dbReference type="Pfam" id="PF03167"/>
    </source>
</evidence>
<dbReference type="Pfam" id="PF03167">
    <property type="entry name" value="UDG"/>
    <property type="match status" value="1"/>
</dbReference>